<dbReference type="Proteomes" id="UP000446768">
    <property type="component" value="Unassembled WGS sequence"/>
</dbReference>
<gene>
    <name evidence="1" type="ORF">GJ700_11150</name>
</gene>
<name>A0A7X2LSG8_9BURK</name>
<protein>
    <recommendedName>
        <fullName evidence="3">Phage tail protein</fullName>
    </recommendedName>
</protein>
<evidence type="ECO:0000313" key="2">
    <source>
        <dbReference type="Proteomes" id="UP000446768"/>
    </source>
</evidence>
<evidence type="ECO:0000313" key="1">
    <source>
        <dbReference type="EMBL" id="MRV72271.1"/>
    </source>
</evidence>
<dbReference type="EMBL" id="WKJJ01000006">
    <property type="protein sequence ID" value="MRV72271.1"/>
    <property type="molecule type" value="Genomic_DNA"/>
</dbReference>
<accession>A0A7X2LSG8</accession>
<evidence type="ECO:0008006" key="3">
    <source>
        <dbReference type="Google" id="ProtNLM"/>
    </source>
</evidence>
<dbReference type="AlphaFoldDB" id="A0A7X2LSG8"/>
<organism evidence="1 2">
    <name type="scientific">Pseudoduganella rivuli</name>
    <dbReference type="NCBI Taxonomy" id="2666085"/>
    <lineage>
        <taxon>Bacteria</taxon>
        <taxon>Pseudomonadati</taxon>
        <taxon>Pseudomonadota</taxon>
        <taxon>Betaproteobacteria</taxon>
        <taxon>Burkholderiales</taxon>
        <taxon>Oxalobacteraceae</taxon>
        <taxon>Telluria group</taxon>
        <taxon>Pseudoduganella</taxon>
    </lineage>
</organism>
<sequence length="409" mass="44544">MVAAAQDLARNAALLPLNRTPLESALANAASRSVCDRLADAPAGVRHQPAPAFVPWLAAEWRLAPFARYFSDPQALLAQGLPWLRQRGSAAAVTRALSWIGLDAAVEDGDARLQLDPGTVQAPSRLADVRRLVEASAPAHVRLYRLYHGYDLRRMALSGPAAMDAGMLSDDSGVWMDGVKLSFGDVRGCGIEAGKGRRLALGRSDIRMDRLYVEEQPRLSVSPYDVRPALNHRIQAGQLITVSNSRALANPDSIALRRNVRRANIALSDSDEIGAINAVFQRDYWHQPPDFMTLSGKTRLSAYDGRIERRPVDEIRTLFAASMSFSDVGGAVASFGITELRSIGAIETKQPTLQPKAGVEFVRGKHSRFDPVFNPAPAMWAYTGGGAWNQDAVTDWQDATPWGGGVRQR</sequence>
<proteinExistence type="predicted"/>
<comment type="caution">
    <text evidence="1">The sequence shown here is derived from an EMBL/GenBank/DDBJ whole genome shotgun (WGS) entry which is preliminary data.</text>
</comment>
<keyword evidence="2" id="KW-1185">Reference proteome</keyword>
<dbReference type="InterPro" id="IPR006521">
    <property type="entry name" value="Tail_protein_I"/>
</dbReference>
<reference evidence="1 2" key="1">
    <citation type="submission" date="2019-11" db="EMBL/GenBank/DDBJ databases">
        <title>Novel species isolated from a subtropical stream in China.</title>
        <authorList>
            <person name="Lu H."/>
        </authorList>
    </citation>
    <scope>NUCLEOTIDE SEQUENCE [LARGE SCALE GENOMIC DNA]</scope>
    <source>
        <strain evidence="1 2">FT92W</strain>
    </source>
</reference>
<dbReference type="RefSeq" id="WP_154373666.1">
    <property type="nucleotide sequence ID" value="NZ_WKJJ01000006.1"/>
</dbReference>
<dbReference type="Pfam" id="PF09684">
    <property type="entry name" value="Tail_P2_I"/>
    <property type="match status" value="1"/>
</dbReference>